<reference evidence="1" key="1">
    <citation type="journal article" date="2015" name="Nature">
        <title>Complex archaea that bridge the gap between prokaryotes and eukaryotes.</title>
        <authorList>
            <person name="Spang A."/>
            <person name="Saw J.H."/>
            <person name="Jorgensen S.L."/>
            <person name="Zaremba-Niedzwiedzka K."/>
            <person name="Martijn J."/>
            <person name="Lind A.E."/>
            <person name="van Eijk R."/>
            <person name="Schleper C."/>
            <person name="Guy L."/>
            <person name="Ettema T.J."/>
        </authorList>
    </citation>
    <scope>NUCLEOTIDE SEQUENCE</scope>
</reference>
<dbReference type="Pfam" id="PF02082">
    <property type="entry name" value="Rrf2"/>
    <property type="match status" value="1"/>
</dbReference>
<dbReference type="GO" id="GO:0005829">
    <property type="term" value="C:cytosol"/>
    <property type="evidence" value="ECO:0007669"/>
    <property type="project" value="TreeGrafter"/>
</dbReference>
<dbReference type="Gene3D" id="1.10.10.10">
    <property type="entry name" value="Winged helix-like DNA-binding domain superfamily/Winged helix DNA-binding domain"/>
    <property type="match status" value="1"/>
</dbReference>
<dbReference type="PANTHER" id="PTHR33221:SF2">
    <property type="entry name" value="TRANSCRIPTIONAL REGULATOR"/>
    <property type="match status" value="1"/>
</dbReference>
<protein>
    <recommendedName>
        <fullName evidence="2">Rrf2 family transcriptional regulator</fullName>
    </recommendedName>
</protein>
<dbReference type="InterPro" id="IPR036390">
    <property type="entry name" value="WH_DNA-bd_sf"/>
</dbReference>
<comment type="caution">
    <text evidence="1">The sequence shown here is derived from an EMBL/GenBank/DDBJ whole genome shotgun (WGS) entry which is preliminary data.</text>
</comment>
<gene>
    <name evidence="1" type="ORF">LCGC14_0494700</name>
</gene>
<dbReference type="InterPro" id="IPR036388">
    <property type="entry name" value="WH-like_DNA-bd_sf"/>
</dbReference>
<organism evidence="1">
    <name type="scientific">marine sediment metagenome</name>
    <dbReference type="NCBI Taxonomy" id="412755"/>
    <lineage>
        <taxon>unclassified sequences</taxon>
        <taxon>metagenomes</taxon>
        <taxon>ecological metagenomes</taxon>
    </lineage>
</organism>
<accession>A0A0F9SAQ2</accession>
<proteinExistence type="predicted"/>
<evidence type="ECO:0008006" key="2">
    <source>
        <dbReference type="Google" id="ProtNLM"/>
    </source>
</evidence>
<dbReference type="PANTHER" id="PTHR33221">
    <property type="entry name" value="WINGED HELIX-TURN-HELIX TRANSCRIPTIONAL REGULATOR, RRF2 FAMILY"/>
    <property type="match status" value="1"/>
</dbReference>
<name>A0A0F9SAQ2_9ZZZZ</name>
<dbReference type="PROSITE" id="PS51197">
    <property type="entry name" value="HTH_RRF2_2"/>
    <property type="match status" value="1"/>
</dbReference>
<dbReference type="GO" id="GO:0003700">
    <property type="term" value="F:DNA-binding transcription factor activity"/>
    <property type="evidence" value="ECO:0007669"/>
    <property type="project" value="TreeGrafter"/>
</dbReference>
<dbReference type="EMBL" id="LAZR01000567">
    <property type="protein sequence ID" value="KKN64129.1"/>
    <property type="molecule type" value="Genomic_DNA"/>
</dbReference>
<dbReference type="AlphaFoldDB" id="A0A0F9SAQ2"/>
<dbReference type="SUPFAM" id="SSF46785">
    <property type="entry name" value="Winged helix' DNA-binding domain"/>
    <property type="match status" value="1"/>
</dbReference>
<evidence type="ECO:0000313" key="1">
    <source>
        <dbReference type="EMBL" id="KKN64129.1"/>
    </source>
</evidence>
<dbReference type="InterPro" id="IPR000944">
    <property type="entry name" value="Tscrpt_reg_Rrf2"/>
</dbReference>
<sequence length="75" mass="8423">MEAFRGKRRGYLLGREPKDISLLAIIEAVQGPLALNRCQETPPRCDKTECSYRSVWDDLQETVSNRLAAASLADQ</sequence>